<evidence type="ECO:0000313" key="4">
    <source>
        <dbReference type="Proteomes" id="UP000251714"/>
    </source>
</evidence>
<name>A0A365N0Y5_GIBIN</name>
<feature type="transmembrane region" description="Helical" evidence="1">
    <location>
        <begin position="57"/>
        <end position="79"/>
    </location>
</feature>
<gene>
    <name evidence="3" type="ORF">FPRO05_03060</name>
</gene>
<accession>A0A365N0Y5</accession>
<reference evidence="3 4" key="1">
    <citation type="submission" date="2017-12" db="EMBL/GenBank/DDBJ databases">
        <title>Genome sequence of the mycotoxigenic crop pathogen Fusarium proliferatum, strain ITEM 2341 from Date Palm.</title>
        <authorList>
            <person name="Almiman B.F."/>
            <person name="Shittu T.A."/>
            <person name="Muthumeenakshi S."/>
            <person name="Baroncelli R."/>
            <person name="Sreenivasaprasada S."/>
        </authorList>
    </citation>
    <scope>NUCLEOTIDE SEQUENCE [LARGE SCALE GENOMIC DNA]</scope>
    <source>
        <strain evidence="3 4">ITEM 2341</strain>
    </source>
</reference>
<evidence type="ECO:0000313" key="3">
    <source>
        <dbReference type="EMBL" id="RBA14268.1"/>
    </source>
</evidence>
<feature type="signal peptide" evidence="2">
    <location>
        <begin position="1"/>
        <end position="21"/>
    </location>
</feature>
<keyword evidence="1" id="KW-1133">Transmembrane helix</keyword>
<organism evidence="3 4">
    <name type="scientific">Gibberella intermedia</name>
    <name type="common">Bulb rot disease fungus</name>
    <name type="synonym">Fusarium proliferatum</name>
    <dbReference type="NCBI Taxonomy" id="948311"/>
    <lineage>
        <taxon>Eukaryota</taxon>
        <taxon>Fungi</taxon>
        <taxon>Dikarya</taxon>
        <taxon>Ascomycota</taxon>
        <taxon>Pezizomycotina</taxon>
        <taxon>Sordariomycetes</taxon>
        <taxon>Hypocreomycetidae</taxon>
        <taxon>Hypocreales</taxon>
        <taxon>Nectriaceae</taxon>
        <taxon>Fusarium</taxon>
        <taxon>Fusarium fujikuroi species complex</taxon>
    </lineage>
</organism>
<feature type="chain" id="PRO_5016916967" evidence="2">
    <location>
        <begin position="22"/>
        <end position="535"/>
    </location>
</feature>
<comment type="caution">
    <text evidence="3">The sequence shown here is derived from an EMBL/GenBank/DDBJ whole genome shotgun (WGS) entry which is preliminary data.</text>
</comment>
<dbReference type="Proteomes" id="UP000251714">
    <property type="component" value="Unassembled WGS sequence"/>
</dbReference>
<evidence type="ECO:0000256" key="2">
    <source>
        <dbReference type="SAM" id="SignalP"/>
    </source>
</evidence>
<dbReference type="AlphaFoldDB" id="A0A365N0Y5"/>
<protein>
    <submittedName>
        <fullName evidence="3">Uncharacterized protein</fullName>
    </submittedName>
</protein>
<feature type="transmembrane region" description="Helical" evidence="1">
    <location>
        <begin position="128"/>
        <end position="147"/>
    </location>
</feature>
<dbReference type="EMBL" id="PKMI01000028">
    <property type="protein sequence ID" value="RBA14268.1"/>
    <property type="molecule type" value="Genomic_DNA"/>
</dbReference>
<keyword evidence="2" id="KW-0732">Signal</keyword>
<keyword evidence="1" id="KW-0812">Transmembrane</keyword>
<feature type="transmembrane region" description="Helical" evidence="1">
    <location>
        <begin position="100"/>
        <end position="122"/>
    </location>
</feature>
<evidence type="ECO:0000256" key="1">
    <source>
        <dbReference type="SAM" id="Phobius"/>
    </source>
</evidence>
<proteinExistence type="predicted"/>
<sequence>MEASLLALLVQGLLFWGMAGSAPTYVPSEPHNAGSSIGSRSTDLSVFQLSKAASTGFVWSSIGIAILTAFLQGLVNSLAYMTESSNSWTFRFRLAKVEHLWWTLVSFLLFTSLIFNVVSFITGNSNEAVTVLLLSTTTLLAIVRYMLPAWRSRRYLRNRFLAWTGPSRTGVDSNLMSFCGDRDDWLKLANQAKLRGTKGVSSDNYGWRLYRIDGIQMDPTDILNSGVVSPQTVYRTERTRYTYHDGYPNHGTVSLYWGMHSGFLPRVSRSIASVPVNLLMSSPFTIDGFAGEGLCLAMGILGRNKGLKPENLVFNMNRALSTQLENDSAWYPRPSKTLRSYYQKLLEDIYGGLGTPFVSVAMELSLILMDASSTAVASWLQAGCEHQSIQVNEDLKRHEATDEELRAHYESSYVSMIISINNMKDEKVGQNNHGKAQVVRPDIICLGLLLKARGKPKPAWWGMEKFCSYRKGEDSHLDFKWKDSAAKLLGLQSYPFAHGDDFWAVTSEFNKESVMDVSVSEGMVSTDSGNSSTRC</sequence>
<keyword evidence="1" id="KW-0472">Membrane</keyword>